<feature type="transmembrane region" description="Helical" evidence="2">
    <location>
        <begin position="288"/>
        <end position="307"/>
    </location>
</feature>
<keyword evidence="2" id="KW-1133">Transmembrane helix</keyword>
<keyword evidence="2" id="KW-0812">Transmembrane</keyword>
<name>A0ABQ6MEQ2_9STRA</name>
<feature type="transmembrane region" description="Helical" evidence="2">
    <location>
        <begin position="202"/>
        <end position="227"/>
    </location>
</feature>
<reference evidence="3 4" key="1">
    <citation type="journal article" date="2023" name="Commun. Biol.">
        <title>Genome analysis of Parmales, the sister group of diatoms, reveals the evolutionary specialization of diatoms from phago-mixotrophs to photoautotrophs.</title>
        <authorList>
            <person name="Ban H."/>
            <person name="Sato S."/>
            <person name="Yoshikawa S."/>
            <person name="Yamada K."/>
            <person name="Nakamura Y."/>
            <person name="Ichinomiya M."/>
            <person name="Sato N."/>
            <person name="Blanc-Mathieu R."/>
            <person name="Endo H."/>
            <person name="Kuwata A."/>
            <person name="Ogata H."/>
        </authorList>
    </citation>
    <scope>NUCLEOTIDE SEQUENCE [LARGE SCALE GENOMIC DNA]</scope>
</reference>
<evidence type="ECO:0000256" key="2">
    <source>
        <dbReference type="SAM" id="Phobius"/>
    </source>
</evidence>
<protein>
    <submittedName>
        <fullName evidence="3">Uncharacterized protein</fullName>
    </submittedName>
</protein>
<accession>A0ABQ6MEQ2</accession>
<evidence type="ECO:0000313" key="3">
    <source>
        <dbReference type="EMBL" id="GMI25002.1"/>
    </source>
</evidence>
<feature type="transmembrane region" description="Helical" evidence="2">
    <location>
        <begin position="62"/>
        <end position="80"/>
    </location>
</feature>
<evidence type="ECO:0000313" key="4">
    <source>
        <dbReference type="Proteomes" id="UP001165060"/>
    </source>
</evidence>
<proteinExistence type="predicted"/>
<keyword evidence="2" id="KW-0472">Membrane</keyword>
<gene>
    <name evidence="3" type="ORF">TeGR_g1663</name>
</gene>
<feature type="transmembrane region" description="Helical" evidence="2">
    <location>
        <begin position="127"/>
        <end position="149"/>
    </location>
</feature>
<organism evidence="3 4">
    <name type="scientific">Tetraparma gracilis</name>
    <dbReference type="NCBI Taxonomy" id="2962635"/>
    <lineage>
        <taxon>Eukaryota</taxon>
        <taxon>Sar</taxon>
        <taxon>Stramenopiles</taxon>
        <taxon>Ochrophyta</taxon>
        <taxon>Bolidophyceae</taxon>
        <taxon>Parmales</taxon>
        <taxon>Triparmaceae</taxon>
        <taxon>Tetraparma</taxon>
    </lineage>
</organism>
<sequence>MCYQTRSKTVQNRAPSPASSQLNLIQDSSTPPPALKSSISVSSAPVGVAIVDDLCWWTGRPYLGGYAMMLIHFAFINVGVLDPEGIFGTGTLTVLSWAQGWLGLFLLNGAWKKDGRYSVSRAMRFELILVLAQLFVLAVGAGAFSRFYYGWAAGRDKDIFQSLSLKYLERAEGGLGLGFGFEITPEVIEWWKQSVLSRGTGLGWYVCEVIDPMFHQAPFIALAYFALKHPGLGGLKTELVKGGLALIVVTALIGPAQRFFWDLSTCGNTVCDGPYHGFLSHISPYEQFFWHTAPGFFFCGVMAVVYFGRDRVEEAEEEQEGRAGGREREKRKGGVVHYSVAKTFLLIIAWAFVQVYLAHLGGGEVFKEGWWRI</sequence>
<feature type="region of interest" description="Disordered" evidence="1">
    <location>
        <begin position="1"/>
        <end position="24"/>
    </location>
</feature>
<keyword evidence="4" id="KW-1185">Reference proteome</keyword>
<feature type="transmembrane region" description="Helical" evidence="2">
    <location>
        <begin position="86"/>
        <end position="107"/>
    </location>
</feature>
<dbReference type="Proteomes" id="UP001165060">
    <property type="component" value="Unassembled WGS sequence"/>
</dbReference>
<evidence type="ECO:0000256" key="1">
    <source>
        <dbReference type="SAM" id="MobiDB-lite"/>
    </source>
</evidence>
<feature type="transmembrane region" description="Helical" evidence="2">
    <location>
        <begin position="335"/>
        <end position="357"/>
    </location>
</feature>
<comment type="caution">
    <text evidence="3">The sequence shown here is derived from an EMBL/GenBank/DDBJ whole genome shotgun (WGS) entry which is preliminary data.</text>
</comment>
<dbReference type="EMBL" id="BRYB01000194">
    <property type="protein sequence ID" value="GMI25002.1"/>
    <property type="molecule type" value="Genomic_DNA"/>
</dbReference>
<feature type="transmembrane region" description="Helical" evidence="2">
    <location>
        <begin position="239"/>
        <end position="260"/>
    </location>
</feature>